<protein>
    <submittedName>
        <fullName evidence="2">DUF91 domain-containing protein</fullName>
    </submittedName>
</protein>
<accession>A0A9D2HEF1</accession>
<proteinExistence type="predicted"/>
<dbReference type="InterPro" id="IPR043714">
    <property type="entry name" value="DUF5655"/>
</dbReference>
<dbReference type="Gene3D" id="3.40.1350.10">
    <property type="match status" value="1"/>
</dbReference>
<evidence type="ECO:0000313" key="2">
    <source>
        <dbReference type="EMBL" id="HJA08994.1"/>
    </source>
</evidence>
<feature type="domain" description="DUF5655" evidence="1">
    <location>
        <begin position="204"/>
        <end position="313"/>
    </location>
</feature>
<dbReference type="Pfam" id="PF18899">
    <property type="entry name" value="DUF5655"/>
    <property type="match status" value="1"/>
</dbReference>
<evidence type="ECO:0000313" key="3">
    <source>
        <dbReference type="Proteomes" id="UP000824225"/>
    </source>
</evidence>
<dbReference type="InterPro" id="IPR011856">
    <property type="entry name" value="tRNA_endonuc-like_dom_sf"/>
</dbReference>
<sequence length="315" mass="35889">MSDIKLFQFSADDAHPLPSHTAPLEKELHNLMQEHMECFLGIRFVASEYSTGKNHGGRIDSLGLDENNCPVILEYKRQKNENVINQGLYYLDWLLDHRAEFKLLVLDRFGKEIADAIEWTGTRVLCIAGDFTKFDEHAVAQIGRNIELIRYKYFGDDLLMLEWINPVQTAPSSGASGQSLQPAFPTELVAADLPPSPKTRSSVADQLAGMSEEQRVLYDELCGFILSLGDDINVKELQLYVAFTRLKNFVCLRPMHGWFKLWLHLDPDSMTLEKNFSRDVRNKGHWGTGELELSLHSMDDLTKAKPLIERAYQES</sequence>
<organism evidence="2 3">
    <name type="scientific">Candidatus Mailhella merdigallinarum</name>
    <dbReference type="NCBI Taxonomy" id="2838658"/>
    <lineage>
        <taxon>Bacteria</taxon>
        <taxon>Pseudomonadati</taxon>
        <taxon>Thermodesulfobacteriota</taxon>
        <taxon>Desulfovibrionia</taxon>
        <taxon>Desulfovibrionales</taxon>
        <taxon>Desulfovibrionaceae</taxon>
        <taxon>Mailhella</taxon>
    </lineage>
</organism>
<dbReference type="AlphaFoldDB" id="A0A9D2HEF1"/>
<reference evidence="2" key="2">
    <citation type="submission" date="2021-04" db="EMBL/GenBank/DDBJ databases">
        <authorList>
            <person name="Gilroy R."/>
        </authorList>
    </citation>
    <scope>NUCLEOTIDE SEQUENCE</scope>
    <source>
        <strain evidence="2">CHK186-16707</strain>
    </source>
</reference>
<reference evidence="2" key="1">
    <citation type="journal article" date="2021" name="PeerJ">
        <title>Extensive microbial diversity within the chicken gut microbiome revealed by metagenomics and culture.</title>
        <authorList>
            <person name="Gilroy R."/>
            <person name="Ravi A."/>
            <person name="Getino M."/>
            <person name="Pursley I."/>
            <person name="Horton D.L."/>
            <person name="Alikhan N.F."/>
            <person name="Baker D."/>
            <person name="Gharbi K."/>
            <person name="Hall N."/>
            <person name="Watson M."/>
            <person name="Adriaenssens E.M."/>
            <person name="Foster-Nyarko E."/>
            <person name="Jarju S."/>
            <person name="Secka A."/>
            <person name="Antonio M."/>
            <person name="Oren A."/>
            <person name="Chaudhuri R.R."/>
            <person name="La Ragione R."/>
            <person name="Hildebrand F."/>
            <person name="Pallen M.J."/>
        </authorList>
    </citation>
    <scope>NUCLEOTIDE SEQUENCE</scope>
    <source>
        <strain evidence="2">CHK186-16707</strain>
    </source>
</reference>
<evidence type="ECO:0000259" key="1">
    <source>
        <dbReference type="Pfam" id="PF18899"/>
    </source>
</evidence>
<dbReference type="GO" id="GO:0003676">
    <property type="term" value="F:nucleic acid binding"/>
    <property type="evidence" value="ECO:0007669"/>
    <property type="project" value="InterPro"/>
</dbReference>
<dbReference type="EMBL" id="DXAN01000023">
    <property type="protein sequence ID" value="HJA08994.1"/>
    <property type="molecule type" value="Genomic_DNA"/>
</dbReference>
<dbReference type="Proteomes" id="UP000824225">
    <property type="component" value="Unassembled WGS sequence"/>
</dbReference>
<comment type="caution">
    <text evidence="2">The sequence shown here is derived from an EMBL/GenBank/DDBJ whole genome shotgun (WGS) entry which is preliminary data.</text>
</comment>
<name>A0A9D2HEF1_9BACT</name>
<gene>
    <name evidence="2" type="ORF">H9962_07390</name>
</gene>